<sequence>MGRQQSRQEKPEENEPHQNARLHDDTAHGAVQSADQKAARQEESDKLVEGTGVGGFGCDTGHRTNVGIGIGAYPHKQEHAQKKASSDS</sequence>
<name>A0ABR6ARH6_9HYPH</name>
<reference evidence="2 3" key="1">
    <citation type="submission" date="2020-07" db="EMBL/GenBank/DDBJ databases">
        <title>Genomic Encyclopedia of Type Strains, Phase IV (KMG-V): Genome sequencing to study the core and pangenomes of soil and plant-associated prokaryotes.</title>
        <authorList>
            <person name="Whitman W."/>
        </authorList>
    </citation>
    <scope>NUCLEOTIDE SEQUENCE [LARGE SCALE GENOMIC DNA]</scope>
    <source>
        <strain evidence="2 3">RH4WT92</strain>
    </source>
</reference>
<feature type="compositionally biased region" description="Basic and acidic residues" evidence="1">
    <location>
        <begin position="37"/>
        <end position="48"/>
    </location>
</feature>
<organism evidence="2 3">
    <name type="scientific">Brucella intermedia</name>
    <dbReference type="NCBI Taxonomy" id="94625"/>
    <lineage>
        <taxon>Bacteria</taxon>
        <taxon>Pseudomonadati</taxon>
        <taxon>Pseudomonadota</taxon>
        <taxon>Alphaproteobacteria</taxon>
        <taxon>Hyphomicrobiales</taxon>
        <taxon>Brucellaceae</taxon>
        <taxon>Brucella/Ochrobactrum group</taxon>
        <taxon>Brucella</taxon>
    </lineage>
</organism>
<feature type="compositionally biased region" description="Basic and acidic residues" evidence="1">
    <location>
        <begin position="75"/>
        <end position="88"/>
    </location>
</feature>
<keyword evidence="3" id="KW-1185">Reference proteome</keyword>
<dbReference type="EMBL" id="JACGXG010000003">
    <property type="protein sequence ID" value="MBA8851987.1"/>
    <property type="molecule type" value="Genomic_DNA"/>
</dbReference>
<feature type="region of interest" description="Disordered" evidence="1">
    <location>
        <begin position="1"/>
        <end position="88"/>
    </location>
</feature>
<gene>
    <name evidence="2" type="ORF">FHW20_002941</name>
</gene>
<dbReference type="RefSeq" id="WP_235694301.1">
    <property type="nucleotide sequence ID" value="NZ_CADEAQ010000002.1"/>
</dbReference>
<feature type="compositionally biased region" description="Basic and acidic residues" evidence="1">
    <location>
        <begin position="1"/>
        <end position="27"/>
    </location>
</feature>
<accession>A0ABR6ARH6</accession>
<proteinExistence type="predicted"/>
<dbReference type="Proteomes" id="UP000578622">
    <property type="component" value="Unassembled WGS sequence"/>
</dbReference>
<protein>
    <submittedName>
        <fullName evidence="2">Uncharacterized protein</fullName>
    </submittedName>
</protein>
<evidence type="ECO:0000313" key="3">
    <source>
        <dbReference type="Proteomes" id="UP000578622"/>
    </source>
</evidence>
<evidence type="ECO:0000313" key="2">
    <source>
        <dbReference type="EMBL" id="MBA8851987.1"/>
    </source>
</evidence>
<evidence type="ECO:0000256" key="1">
    <source>
        <dbReference type="SAM" id="MobiDB-lite"/>
    </source>
</evidence>
<comment type="caution">
    <text evidence="2">The sequence shown here is derived from an EMBL/GenBank/DDBJ whole genome shotgun (WGS) entry which is preliminary data.</text>
</comment>